<feature type="transmembrane region" description="Helical" evidence="2">
    <location>
        <begin position="105"/>
        <end position="123"/>
    </location>
</feature>
<evidence type="ECO:0000313" key="3">
    <source>
        <dbReference type="EMBL" id="MDC3981628.1"/>
    </source>
</evidence>
<keyword evidence="2" id="KW-1133">Transmembrane helix</keyword>
<feature type="transmembrane region" description="Helical" evidence="2">
    <location>
        <begin position="29"/>
        <end position="46"/>
    </location>
</feature>
<dbReference type="AlphaFoldDB" id="A0A9X3X3J4"/>
<keyword evidence="2" id="KW-0812">Transmembrane</keyword>
<accession>A0A9X3X3J4</accession>
<reference evidence="3 4" key="1">
    <citation type="submission" date="2021-04" db="EMBL/GenBank/DDBJ databases">
        <title>Genome analysis of Polyangium sp.</title>
        <authorList>
            <person name="Li Y."/>
            <person name="Wang J."/>
        </authorList>
    </citation>
    <scope>NUCLEOTIDE SEQUENCE [LARGE SCALE GENOMIC DNA]</scope>
    <source>
        <strain evidence="3 4">SDU14</strain>
    </source>
</reference>
<evidence type="ECO:0000256" key="1">
    <source>
        <dbReference type="SAM" id="MobiDB-lite"/>
    </source>
</evidence>
<dbReference type="RefSeq" id="WP_272420297.1">
    <property type="nucleotide sequence ID" value="NZ_JAGTJJ010000005.1"/>
</dbReference>
<keyword evidence="2" id="KW-0472">Membrane</keyword>
<dbReference type="EMBL" id="JAGTJJ010000005">
    <property type="protein sequence ID" value="MDC3981628.1"/>
    <property type="molecule type" value="Genomic_DNA"/>
</dbReference>
<keyword evidence="4" id="KW-1185">Reference proteome</keyword>
<comment type="caution">
    <text evidence="3">The sequence shown here is derived from an EMBL/GenBank/DDBJ whole genome shotgun (WGS) entry which is preliminary data.</text>
</comment>
<feature type="region of interest" description="Disordered" evidence="1">
    <location>
        <begin position="1"/>
        <end position="21"/>
    </location>
</feature>
<protein>
    <submittedName>
        <fullName evidence="3">Uncharacterized protein</fullName>
    </submittedName>
</protein>
<feature type="transmembrane region" description="Helical" evidence="2">
    <location>
        <begin position="66"/>
        <end position="85"/>
    </location>
</feature>
<sequence>MVDEQASGPDPDLPEIPRDKPRRSPYRRLVLLALFALTLPFEWGQRTSCQGGPKTFTGVELLTEEPSNGIAIAVIVLIPVLLGFLQHRARSAAARLAMEFGSTQFAGFGAFFCFINAIFAGGFGSSSHRPYAAPWIAMLTQLLVFADACQGAVGRLRDIIAERKRRRQMAANEAPVEPSPEP</sequence>
<proteinExistence type="predicted"/>
<evidence type="ECO:0000256" key="2">
    <source>
        <dbReference type="SAM" id="Phobius"/>
    </source>
</evidence>
<feature type="transmembrane region" description="Helical" evidence="2">
    <location>
        <begin position="135"/>
        <end position="156"/>
    </location>
</feature>
<name>A0A9X3X3J4_9BACT</name>
<evidence type="ECO:0000313" key="4">
    <source>
        <dbReference type="Proteomes" id="UP001151081"/>
    </source>
</evidence>
<dbReference type="Proteomes" id="UP001151081">
    <property type="component" value="Unassembled WGS sequence"/>
</dbReference>
<gene>
    <name evidence="3" type="ORF">KEG57_14030</name>
</gene>
<organism evidence="3 4">
    <name type="scientific">Polyangium jinanense</name>
    <dbReference type="NCBI Taxonomy" id="2829994"/>
    <lineage>
        <taxon>Bacteria</taxon>
        <taxon>Pseudomonadati</taxon>
        <taxon>Myxococcota</taxon>
        <taxon>Polyangia</taxon>
        <taxon>Polyangiales</taxon>
        <taxon>Polyangiaceae</taxon>
        <taxon>Polyangium</taxon>
    </lineage>
</organism>